<evidence type="ECO:0000256" key="4">
    <source>
        <dbReference type="ARBA" id="ARBA00022833"/>
    </source>
</evidence>
<dbReference type="AlphaFoldDB" id="A0A9N9X116"/>
<sequence length="497" mass="57730">MEKLCRICRTSESVDELSEFYEDPKVPVDFYFITGIKVISIDPSNPALICSTCTDNIKIFTKFKRKAQKSDEFFHLQFQKFEKNFWQKQKSENFGPNPFIKQEPEMLHSISYWADIGNIAHNSISNLDFIDESEEQSGYYNDEGQDEEELNDMDRTEFVDSFTEESTNFIKIAGPKSKTLQMTSKDMKLESTSPNPAPTSFRKKSVPCKLCGKQISSSTSLKLHMSVVHNKDNKVYICSHCQKIFKHISYVKKHVENQHNMSYLKSRDVVIKIVKNRDKSPVNFKEKTQTFNTELFGDKATKNCNICAREFSSTRSCRDHMVIAHGAGKEVYVCKLCDNRFKLKDYLARHMKNQHGTAPDDDNHSIHENEDVEEQYEEIDKDIVDIARPQTRTADNYCAECDKNFCSTRSYSEHMKIKHKSDNKIYICKFCNDKFIVTSYLKKHVKKVHNHTLKPHEIIVKRKNETGGKKIKIKKELRSRVTETQSLSDEIVNAMQS</sequence>
<name>A0A9N9X116_9DIPT</name>
<feature type="domain" description="ZAD" evidence="8">
    <location>
        <begin position="3"/>
        <end position="77"/>
    </location>
</feature>
<evidence type="ECO:0000259" key="7">
    <source>
        <dbReference type="PROSITE" id="PS50157"/>
    </source>
</evidence>
<evidence type="ECO:0000256" key="3">
    <source>
        <dbReference type="ARBA" id="ARBA00022771"/>
    </source>
</evidence>
<organism evidence="9 10">
    <name type="scientific">Chironomus riparius</name>
    <dbReference type="NCBI Taxonomy" id="315576"/>
    <lineage>
        <taxon>Eukaryota</taxon>
        <taxon>Metazoa</taxon>
        <taxon>Ecdysozoa</taxon>
        <taxon>Arthropoda</taxon>
        <taxon>Hexapoda</taxon>
        <taxon>Insecta</taxon>
        <taxon>Pterygota</taxon>
        <taxon>Neoptera</taxon>
        <taxon>Endopterygota</taxon>
        <taxon>Diptera</taxon>
        <taxon>Nematocera</taxon>
        <taxon>Chironomoidea</taxon>
        <taxon>Chironomidae</taxon>
        <taxon>Chironominae</taxon>
        <taxon>Chironomus</taxon>
    </lineage>
</organism>
<keyword evidence="10" id="KW-1185">Reference proteome</keyword>
<keyword evidence="4 6" id="KW-0862">Zinc</keyword>
<proteinExistence type="predicted"/>
<dbReference type="InterPro" id="IPR036236">
    <property type="entry name" value="Znf_C2H2_sf"/>
</dbReference>
<dbReference type="OrthoDB" id="2687452at2759"/>
<feature type="domain" description="C2H2-type" evidence="7">
    <location>
        <begin position="332"/>
        <end position="359"/>
    </location>
</feature>
<dbReference type="InterPro" id="IPR013087">
    <property type="entry name" value="Znf_C2H2_type"/>
</dbReference>
<evidence type="ECO:0000256" key="6">
    <source>
        <dbReference type="PROSITE-ProRule" id="PRU01263"/>
    </source>
</evidence>
<evidence type="ECO:0000313" key="10">
    <source>
        <dbReference type="Proteomes" id="UP001153620"/>
    </source>
</evidence>
<evidence type="ECO:0000256" key="1">
    <source>
        <dbReference type="ARBA" id="ARBA00022723"/>
    </source>
</evidence>
<protein>
    <submittedName>
        <fullName evidence="9">Uncharacterized protein</fullName>
    </submittedName>
</protein>
<feature type="binding site" evidence="6">
    <location>
        <position position="5"/>
    </location>
    <ligand>
        <name>Zn(2+)</name>
        <dbReference type="ChEBI" id="CHEBI:29105"/>
    </ligand>
</feature>
<feature type="domain" description="C2H2-type" evidence="7">
    <location>
        <begin position="206"/>
        <end position="234"/>
    </location>
</feature>
<evidence type="ECO:0000313" key="9">
    <source>
        <dbReference type="EMBL" id="CAG9811602.1"/>
    </source>
</evidence>
<dbReference type="Gene3D" id="3.30.160.60">
    <property type="entry name" value="Classic Zinc Finger"/>
    <property type="match status" value="3"/>
</dbReference>
<feature type="binding site" evidence="6">
    <location>
        <position position="8"/>
    </location>
    <ligand>
        <name>Zn(2+)</name>
        <dbReference type="ChEBI" id="CHEBI:29105"/>
    </ligand>
</feature>
<accession>A0A9N9X116</accession>
<feature type="binding site" evidence="6">
    <location>
        <position position="53"/>
    </location>
    <ligand>
        <name>Zn(2+)</name>
        <dbReference type="ChEBI" id="CHEBI:29105"/>
    </ligand>
</feature>
<feature type="domain" description="C2H2-type" evidence="7">
    <location>
        <begin position="426"/>
        <end position="449"/>
    </location>
</feature>
<dbReference type="GO" id="GO:0008270">
    <property type="term" value="F:zinc ion binding"/>
    <property type="evidence" value="ECO:0007669"/>
    <property type="project" value="UniProtKB-UniRule"/>
</dbReference>
<gene>
    <name evidence="9" type="ORF">CHIRRI_LOCUS14409</name>
</gene>
<dbReference type="EMBL" id="OU895880">
    <property type="protein sequence ID" value="CAG9811602.1"/>
    <property type="molecule type" value="Genomic_DNA"/>
</dbReference>
<evidence type="ECO:0000256" key="5">
    <source>
        <dbReference type="PROSITE-ProRule" id="PRU00042"/>
    </source>
</evidence>
<feature type="domain" description="C2H2-type" evidence="7">
    <location>
        <begin position="396"/>
        <end position="424"/>
    </location>
</feature>
<keyword evidence="2" id="KW-0677">Repeat</keyword>
<evidence type="ECO:0000256" key="2">
    <source>
        <dbReference type="ARBA" id="ARBA00022737"/>
    </source>
</evidence>
<dbReference type="SUPFAM" id="SSF57667">
    <property type="entry name" value="beta-beta-alpha zinc fingers"/>
    <property type="match status" value="3"/>
</dbReference>
<feature type="domain" description="C2H2-type" evidence="7">
    <location>
        <begin position="236"/>
        <end position="259"/>
    </location>
</feature>
<evidence type="ECO:0000259" key="8">
    <source>
        <dbReference type="PROSITE" id="PS51915"/>
    </source>
</evidence>
<dbReference type="SMART" id="SM00355">
    <property type="entry name" value="ZnF_C2H2"/>
    <property type="match status" value="6"/>
</dbReference>
<dbReference type="PROSITE" id="PS00028">
    <property type="entry name" value="ZINC_FINGER_C2H2_1"/>
    <property type="match status" value="6"/>
</dbReference>
<reference evidence="9" key="1">
    <citation type="submission" date="2022-01" db="EMBL/GenBank/DDBJ databases">
        <authorList>
            <person name="King R."/>
        </authorList>
    </citation>
    <scope>NUCLEOTIDE SEQUENCE</scope>
</reference>
<dbReference type="PROSITE" id="PS50157">
    <property type="entry name" value="ZINC_FINGER_C2H2_2"/>
    <property type="match status" value="5"/>
</dbReference>
<dbReference type="Pfam" id="PF00096">
    <property type="entry name" value="zf-C2H2"/>
    <property type="match status" value="2"/>
</dbReference>
<keyword evidence="3 5" id="KW-0863">Zinc-finger</keyword>
<dbReference type="PANTHER" id="PTHR24379">
    <property type="entry name" value="KRAB AND ZINC FINGER DOMAIN-CONTAINING"/>
    <property type="match status" value="1"/>
</dbReference>
<dbReference type="SMART" id="SM00868">
    <property type="entry name" value="zf-AD"/>
    <property type="match status" value="3"/>
</dbReference>
<dbReference type="PANTHER" id="PTHR24379:SF121">
    <property type="entry name" value="C2H2-TYPE DOMAIN-CONTAINING PROTEIN"/>
    <property type="match status" value="1"/>
</dbReference>
<reference evidence="9" key="2">
    <citation type="submission" date="2022-10" db="EMBL/GenBank/DDBJ databases">
        <authorList>
            <consortium name="ENA_rothamsted_submissions"/>
            <consortium name="culmorum"/>
            <person name="King R."/>
        </authorList>
    </citation>
    <scope>NUCLEOTIDE SEQUENCE</scope>
</reference>
<dbReference type="PROSITE" id="PS51915">
    <property type="entry name" value="ZAD"/>
    <property type="match status" value="1"/>
</dbReference>
<feature type="binding site" evidence="6">
    <location>
        <position position="50"/>
    </location>
    <ligand>
        <name>Zn(2+)</name>
        <dbReference type="ChEBI" id="CHEBI:29105"/>
    </ligand>
</feature>
<dbReference type="Proteomes" id="UP001153620">
    <property type="component" value="Chromosome 4"/>
</dbReference>
<keyword evidence="1 6" id="KW-0479">Metal-binding</keyword>
<dbReference type="GO" id="GO:0005634">
    <property type="term" value="C:nucleus"/>
    <property type="evidence" value="ECO:0007669"/>
    <property type="project" value="InterPro"/>
</dbReference>
<dbReference type="InterPro" id="IPR012934">
    <property type="entry name" value="Znf_AD"/>
</dbReference>